<dbReference type="SMART" id="SM00028">
    <property type="entry name" value="TPR"/>
    <property type="match status" value="4"/>
</dbReference>
<dbReference type="Proteomes" id="UP000233256">
    <property type="component" value="Unassembled WGS sequence"/>
</dbReference>
<sequence length="913" mass="103184">MKSEKNLHPDNCFRQSSESPLKMHFLTAFLLIFAVCTGQFISESPALGAESFGSFKVYRGLFHAHNSEGGDDAKRRTATIEYAYNFAKGPGGLDFFGLSPHSHMINDDFFARLKGESKDYSTQKFAAIYGGEWGVMSMTGHFGTLFTDNMLTIQLDPKISPYNHLENYFSWLETQKNAVVVLNHPEVFDFGYYYNPVVDERINLVEVFSGSAFETRIDQIMGSKSYADQLMILLNRGWHVGVCGNQDNHFPTYGLATETRTGILAPTLKSAEIRKALAARRSFASQDKNLSAVLTADVNGTTHFMGEQLYEINEPVTLKVTVSDPDGEEVKSITIFSDSVDCGELGSKIGGNTNSSDFSMEITPEMADRFYIAEIRQTDGHVAWTSPIWISSFSEFQCDMVKLLIAKKQYQGVKNHLAHLKKALSGRADPYITNLTQAARYLKNIDQTMSEKVYPVLTSARGEKLRQLVSQCGSFLTSIPVWDAIILVKDLKELAASLALTSEEGVFIKDFIRKTNDKFKDFKLDASSMEKMAEKYMKAKNYNLAALIFHNLQVQFPDQADAYGQKLMVLYQSLEAFQAAISLSDNILSIPGLDQETAFEVYLARGMTYMRQASKIRSVPKTIQALELARNQFLQLLSDFPNLDSETLAKTEEILGDCMARLMSKDKANKEEHYKSAADYYNHSLSRTTDITRIFFLNAKISGLTLKLESTPEMILQVIEDMKSLMSEYPDSRESDMMLKNLGDLYAKLSKKIKDPAEKKKYFQQAVLNYRDYTKKTQPKVMDTLNFEIGSILMSMKQYSGAIKCFAKIEKENLASRKLEWSLFNIAQCYLSQGKHAEAIKIAERLMREFPNFDLCWQNNSKKEVDDLNDSVVGTLLQRCRAVQDLDLDVPAPVELVDESLFYDAALFEYDDE</sequence>
<reference evidence="1 2" key="1">
    <citation type="journal article" date="2017" name="ISME J.">
        <title>Potential for microbial H2 and metal transformations associated with novel bacteria and archaea in deep terrestrial subsurface sediments.</title>
        <authorList>
            <person name="Hernsdorf A.W."/>
            <person name="Amano Y."/>
            <person name="Miyakawa K."/>
            <person name="Ise K."/>
            <person name="Suzuki Y."/>
            <person name="Anantharaman K."/>
            <person name="Probst A."/>
            <person name="Burstein D."/>
            <person name="Thomas B.C."/>
            <person name="Banfield J.F."/>
        </authorList>
    </citation>
    <scope>NUCLEOTIDE SEQUENCE [LARGE SCALE GENOMIC DNA]</scope>
    <source>
        <strain evidence="1">HGW-Wallbacteria-1</strain>
    </source>
</reference>
<dbReference type="SUPFAM" id="SSF89550">
    <property type="entry name" value="PHP domain-like"/>
    <property type="match status" value="1"/>
</dbReference>
<proteinExistence type="predicted"/>
<dbReference type="InterPro" id="IPR011990">
    <property type="entry name" value="TPR-like_helical_dom_sf"/>
</dbReference>
<name>A0A2N1PM93_9BACT</name>
<protein>
    <submittedName>
        <fullName evidence="1">Uncharacterized protein</fullName>
    </submittedName>
</protein>
<dbReference type="SUPFAM" id="SSF48452">
    <property type="entry name" value="TPR-like"/>
    <property type="match status" value="1"/>
</dbReference>
<dbReference type="NCBIfam" id="NF038032">
    <property type="entry name" value="CehA_McbA_metalo"/>
    <property type="match status" value="1"/>
</dbReference>
<gene>
    <name evidence="1" type="ORF">CVV64_14260</name>
</gene>
<dbReference type="Gene3D" id="3.20.20.140">
    <property type="entry name" value="Metal-dependent hydrolases"/>
    <property type="match status" value="1"/>
</dbReference>
<comment type="caution">
    <text evidence="1">The sequence shown here is derived from an EMBL/GenBank/DDBJ whole genome shotgun (WGS) entry which is preliminary data.</text>
</comment>
<dbReference type="InterPro" id="IPR016195">
    <property type="entry name" value="Pol/histidinol_Pase-like"/>
</dbReference>
<dbReference type="InterPro" id="IPR019734">
    <property type="entry name" value="TPR_rpt"/>
</dbReference>
<accession>A0A2N1PM93</accession>
<dbReference type="Gene3D" id="1.25.40.10">
    <property type="entry name" value="Tetratricopeptide repeat domain"/>
    <property type="match status" value="2"/>
</dbReference>
<evidence type="ECO:0000313" key="2">
    <source>
        <dbReference type="Proteomes" id="UP000233256"/>
    </source>
</evidence>
<dbReference type="Pfam" id="PF13174">
    <property type="entry name" value="TPR_6"/>
    <property type="match status" value="1"/>
</dbReference>
<organism evidence="1 2">
    <name type="scientific">Candidatus Wallbacteria bacterium HGW-Wallbacteria-1</name>
    <dbReference type="NCBI Taxonomy" id="2013854"/>
    <lineage>
        <taxon>Bacteria</taxon>
        <taxon>Candidatus Walliibacteriota</taxon>
    </lineage>
</organism>
<dbReference type="EMBL" id="PGXC01000017">
    <property type="protein sequence ID" value="PKK89440.1"/>
    <property type="molecule type" value="Genomic_DNA"/>
</dbReference>
<evidence type="ECO:0000313" key="1">
    <source>
        <dbReference type="EMBL" id="PKK89440.1"/>
    </source>
</evidence>
<dbReference type="AlphaFoldDB" id="A0A2N1PM93"/>